<evidence type="ECO:0000256" key="3">
    <source>
        <dbReference type="ARBA" id="ARBA00023125"/>
    </source>
</evidence>
<dbReference type="InterPro" id="IPR047057">
    <property type="entry name" value="MerR_fam"/>
</dbReference>
<keyword evidence="1" id="KW-0678">Repressor</keyword>
<dbReference type="GO" id="GO:0003677">
    <property type="term" value="F:DNA binding"/>
    <property type="evidence" value="ECO:0007669"/>
    <property type="project" value="UniProtKB-KW"/>
</dbReference>
<dbReference type="SUPFAM" id="SSF46955">
    <property type="entry name" value="Putative DNA-binding domain"/>
    <property type="match status" value="1"/>
</dbReference>
<dbReference type="PROSITE" id="PS00552">
    <property type="entry name" value="HTH_MERR_1"/>
    <property type="match status" value="1"/>
</dbReference>
<keyword evidence="4" id="KW-0804">Transcription</keyword>
<dbReference type="AlphaFoldDB" id="A0A6I3W6W0"/>
<keyword evidence="2" id="KW-0805">Transcription regulation</keyword>
<evidence type="ECO:0000313" key="7">
    <source>
        <dbReference type="Proteomes" id="UP000438196"/>
    </source>
</evidence>
<dbReference type="GO" id="GO:0003700">
    <property type="term" value="F:DNA-binding transcription factor activity"/>
    <property type="evidence" value="ECO:0007669"/>
    <property type="project" value="InterPro"/>
</dbReference>
<dbReference type="OrthoDB" id="9808480at2"/>
<dbReference type="Gene3D" id="1.10.1660.10">
    <property type="match status" value="1"/>
</dbReference>
<feature type="domain" description="HTH merR-type" evidence="5">
    <location>
        <begin position="4"/>
        <end position="73"/>
    </location>
</feature>
<dbReference type="RefSeq" id="WP_155582159.1">
    <property type="nucleotide sequence ID" value="NZ_JBHSTH010000021.1"/>
</dbReference>
<dbReference type="InterPro" id="IPR000551">
    <property type="entry name" value="MerR-type_HTH_dom"/>
</dbReference>
<reference evidence="6 7" key="1">
    <citation type="submission" date="2019-11" db="EMBL/GenBank/DDBJ databases">
        <title>Pseudomonas karstica sp. nov. and Pseudomonas spelaei sp. nov. from karst caves.</title>
        <authorList>
            <person name="Zeman M."/>
        </authorList>
    </citation>
    <scope>NUCLEOTIDE SEQUENCE [LARGE SCALE GENOMIC DNA]</scope>
    <source>
        <strain evidence="6 7">CCM 7893</strain>
    </source>
</reference>
<dbReference type="PANTHER" id="PTHR30204">
    <property type="entry name" value="REDOX-CYCLING DRUG-SENSING TRANSCRIPTIONAL ACTIVATOR SOXR"/>
    <property type="match status" value="1"/>
</dbReference>
<dbReference type="Pfam" id="PF13411">
    <property type="entry name" value="MerR_1"/>
    <property type="match status" value="1"/>
</dbReference>
<dbReference type="EMBL" id="WNNK01000003">
    <property type="protein sequence ID" value="MUF03774.1"/>
    <property type="molecule type" value="Genomic_DNA"/>
</dbReference>
<keyword evidence="7" id="KW-1185">Reference proteome</keyword>
<sequence length="139" mass="15230">MSPELTISGLAKLAGVNVETVRYYQRRGLVSTPAKPLESSRRYPADVANRIRFIKRTQALGFSLEEIEGLLQLDSAFACAETRERMQDKFVLIEKKITDLMAMRDAMGTLATGAVGSGPLEGCPLIAALGMPETPQREE</sequence>
<evidence type="ECO:0000259" key="5">
    <source>
        <dbReference type="PROSITE" id="PS50937"/>
    </source>
</evidence>
<gene>
    <name evidence="6" type="ORF">GNF76_05480</name>
</gene>
<evidence type="ECO:0000256" key="1">
    <source>
        <dbReference type="ARBA" id="ARBA00022491"/>
    </source>
</evidence>
<name>A0A6I3W6W0_9PSED</name>
<dbReference type="PRINTS" id="PR00040">
    <property type="entry name" value="HTHMERR"/>
</dbReference>
<dbReference type="PROSITE" id="PS50937">
    <property type="entry name" value="HTH_MERR_2"/>
    <property type="match status" value="1"/>
</dbReference>
<evidence type="ECO:0000256" key="2">
    <source>
        <dbReference type="ARBA" id="ARBA00023015"/>
    </source>
</evidence>
<dbReference type="InterPro" id="IPR009061">
    <property type="entry name" value="DNA-bd_dom_put_sf"/>
</dbReference>
<keyword evidence="3 6" id="KW-0238">DNA-binding</keyword>
<proteinExistence type="predicted"/>
<accession>A0A6I3W6W0</accession>
<dbReference type="SMART" id="SM00422">
    <property type="entry name" value="HTH_MERR"/>
    <property type="match status" value="1"/>
</dbReference>
<comment type="caution">
    <text evidence="6">The sequence shown here is derived from an EMBL/GenBank/DDBJ whole genome shotgun (WGS) entry which is preliminary data.</text>
</comment>
<dbReference type="Proteomes" id="UP000438196">
    <property type="component" value="Unassembled WGS sequence"/>
</dbReference>
<dbReference type="PANTHER" id="PTHR30204:SF69">
    <property type="entry name" value="MERR-FAMILY TRANSCRIPTIONAL REGULATOR"/>
    <property type="match status" value="1"/>
</dbReference>
<evidence type="ECO:0000313" key="6">
    <source>
        <dbReference type="EMBL" id="MUF03774.1"/>
    </source>
</evidence>
<organism evidence="6 7">
    <name type="scientific">Pseudomonas spelaei</name>
    <dbReference type="NCBI Taxonomy" id="1055469"/>
    <lineage>
        <taxon>Bacteria</taxon>
        <taxon>Pseudomonadati</taxon>
        <taxon>Pseudomonadota</taxon>
        <taxon>Gammaproteobacteria</taxon>
        <taxon>Pseudomonadales</taxon>
        <taxon>Pseudomonadaceae</taxon>
        <taxon>Pseudomonas</taxon>
    </lineage>
</organism>
<protein>
    <submittedName>
        <fullName evidence="6">MerR family DNA-binding protein</fullName>
    </submittedName>
</protein>
<evidence type="ECO:0000256" key="4">
    <source>
        <dbReference type="ARBA" id="ARBA00023163"/>
    </source>
</evidence>